<dbReference type="Pfam" id="PF01769">
    <property type="entry name" value="MgtE"/>
    <property type="match status" value="1"/>
</dbReference>
<dbReference type="AlphaFoldDB" id="A0A9D1KP69"/>
<keyword evidence="4 9" id="KW-0812">Transmembrane</keyword>
<keyword evidence="7 9" id="KW-0472">Membrane</keyword>
<evidence type="ECO:0000256" key="9">
    <source>
        <dbReference type="RuleBase" id="RU362011"/>
    </source>
</evidence>
<feature type="transmembrane region" description="Helical" evidence="9">
    <location>
        <begin position="278"/>
        <end position="298"/>
    </location>
</feature>
<evidence type="ECO:0000256" key="1">
    <source>
        <dbReference type="ARBA" id="ARBA00004141"/>
    </source>
</evidence>
<dbReference type="SUPFAM" id="SSF158791">
    <property type="entry name" value="MgtE N-terminal domain-like"/>
    <property type="match status" value="1"/>
</dbReference>
<feature type="transmembrane region" description="Helical" evidence="9">
    <location>
        <begin position="413"/>
        <end position="435"/>
    </location>
</feature>
<dbReference type="Proteomes" id="UP000824165">
    <property type="component" value="Unassembled WGS sequence"/>
</dbReference>
<proteinExistence type="inferred from homology"/>
<dbReference type="InterPro" id="IPR006668">
    <property type="entry name" value="Mg_transptr_MgtE_intracell_dom"/>
</dbReference>
<dbReference type="SMART" id="SM00924">
    <property type="entry name" value="MgtE_N"/>
    <property type="match status" value="1"/>
</dbReference>
<comment type="subunit">
    <text evidence="9">Homodimer.</text>
</comment>
<evidence type="ECO:0000256" key="5">
    <source>
        <dbReference type="ARBA" id="ARBA00022842"/>
    </source>
</evidence>
<feature type="transmembrane region" description="Helical" evidence="9">
    <location>
        <begin position="377"/>
        <end position="401"/>
    </location>
</feature>
<sequence length="442" mass="49810">MEKAIESLYEAKKYQTLRDILSSQNEADIASFFSGVKEEALPVLFRLLPKDLAADTFALMEPEDRELLIHGFSDSELKEVIDELYVDDAVDIVDEMPANVVKRILKNADPEKRQMINEILKYPEDSAGSLMTVEYISLRPKMTVSDAIKRIRRKVHETETIYTCYVTDDNRRLLGYISVRTLLLAGEKEKIEDLMDTPVCVNTLDDKEDVAKKMNKYDFVAMPVVDDEMRLVGIVTFDDAIDVLQEETTEDIEIMAAMAPAEESYFKTSDLKHARNRIVWLLVLMLSATLTGSILAYYESAFESVPILVSFIPMLMGTGGNCGSQSSTMIIRGMSVDEIQLKDFFKVVWMEFRISLILSFSLAIVNGLRILVFYRDVTLAVVISLSIIGTVIMAELIGCMLPMIAKKCRLDPAVMAAPIITTVVDALCIVLYFNIALKFFNI</sequence>
<keyword evidence="9" id="KW-0479">Metal-binding</keyword>
<feature type="domain" description="CBS" evidence="10">
    <location>
        <begin position="194"/>
        <end position="250"/>
    </location>
</feature>
<dbReference type="PROSITE" id="PS51371">
    <property type="entry name" value="CBS"/>
    <property type="match status" value="2"/>
</dbReference>
<dbReference type="SMART" id="SM00116">
    <property type="entry name" value="CBS"/>
    <property type="match status" value="2"/>
</dbReference>
<dbReference type="EMBL" id="DVLU01000012">
    <property type="protein sequence ID" value="HIT84569.1"/>
    <property type="molecule type" value="Genomic_DNA"/>
</dbReference>
<evidence type="ECO:0000256" key="8">
    <source>
        <dbReference type="PROSITE-ProRule" id="PRU00703"/>
    </source>
</evidence>
<dbReference type="InterPro" id="IPR000644">
    <property type="entry name" value="CBS_dom"/>
</dbReference>
<dbReference type="NCBIfam" id="TIGR00400">
    <property type="entry name" value="mgtE"/>
    <property type="match status" value="1"/>
</dbReference>
<comment type="subcellular location">
    <subcellularLocation>
        <location evidence="9">Cell membrane</location>
        <topology evidence="9">Multi-pass membrane protein</topology>
    </subcellularLocation>
    <subcellularLocation>
        <location evidence="1">Membrane</location>
        <topology evidence="1">Multi-pass membrane protein</topology>
    </subcellularLocation>
</comment>
<evidence type="ECO:0000313" key="12">
    <source>
        <dbReference type="Proteomes" id="UP000824165"/>
    </source>
</evidence>
<dbReference type="InterPro" id="IPR036739">
    <property type="entry name" value="SLC41_membr_dom_sf"/>
</dbReference>
<keyword evidence="8" id="KW-0129">CBS domain</keyword>
<keyword evidence="9" id="KW-1003">Cell membrane</keyword>
<keyword evidence="3 9" id="KW-0813">Transport</keyword>
<evidence type="ECO:0000256" key="6">
    <source>
        <dbReference type="ARBA" id="ARBA00022989"/>
    </source>
</evidence>
<evidence type="ECO:0000256" key="3">
    <source>
        <dbReference type="ARBA" id="ARBA00022448"/>
    </source>
</evidence>
<evidence type="ECO:0000256" key="4">
    <source>
        <dbReference type="ARBA" id="ARBA00022692"/>
    </source>
</evidence>
<feature type="domain" description="CBS" evidence="10">
    <location>
        <begin position="131"/>
        <end position="192"/>
    </location>
</feature>
<dbReference type="SUPFAM" id="SSF54631">
    <property type="entry name" value="CBS-domain pair"/>
    <property type="match status" value="1"/>
</dbReference>
<dbReference type="GO" id="GO:0015095">
    <property type="term" value="F:magnesium ion transmembrane transporter activity"/>
    <property type="evidence" value="ECO:0007669"/>
    <property type="project" value="UniProtKB-UniRule"/>
</dbReference>
<dbReference type="Pfam" id="PF00571">
    <property type="entry name" value="CBS"/>
    <property type="match status" value="2"/>
</dbReference>
<reference evidence="11" key="1">
    <citation type="submission" date="2020-10" db="EMBL/GenBank/DDBJ databases">
        <authorList>
            <person name="Gilroy R."/>
        </authorList>
    </citation>
    <scope>NUCLEOTIDE SEQUENCE</scope>
    <source>
        <strain evidence="11">CHK181-108</strain>
    </source>
</reference>
<keyword evidence="6 9" id="KW-1133">Transmembrane helix</keyword>
<evidence type="ECO:0000259" key="10">
    <source>
        <dbReference type="PROSITE" id="PS51371"/>
    </source>
</evidence>
<comment type="caution">
    <text evidence="9">Lacks conserved residue(s) required for the propagation of feature annotation.</text>
</comment>
<dbReference type="CDD" id="cd04606">
    <property type="entry name" value="CBS_pair_Mg_transporter"/>
    <property type="match status" value="1"/>
</dbReference>
<dbReference type="Pfam" id="PF03448">
    <property type="entry name" value="MgtE_N"/>
    <property type="match status" value="1"/>
</dbReference>
<dbReference type="GO" id="GO:0046872">
    <property type="term" value="F:metal ion binding"/>
    <property type="evidence" value="ECO:0007669"/>
    <property type="project" value="UniProtKB-KW"/>
</dbReference>
<dbReference type="Gene3D" id="1.25.60.10">
    <property type="entry name" value="MgtE N-terminal domain-like"/>
    <property type="match status" value="1"/>
</dbReference>
<reference evidence="11" key="2">
    <citation type="journal article" date="2021" name="PeerJ">
        <title>Extensive microbial diversity within the chicken gut microbiome revealed by metagenomics and culture.</title>
        <authorList>
            <person name="Gilroy R."/>
            <person name="Ravi A."/>
            <person name="Getino M."/>
            <person name="Pursley I."/>
            <person name="Horton D.L."/>
            <person name="Alikhan N.F."/>
            <person name="Baker D."/>
            <person name="Gharbi K."/>
            <person name="Hall N."/>
            <person name="Watson M."/>
            <person name="Adriaenssens E.M."/>
            <person name="Foster-Nyarko E."/>
            <person name="Jarju S."/>
            <person name="Secka A."/>
            <person name="Antonio M."/>
            <person name="Oren A."/>
            <person name="Chaudhuri R.R."/>
            <person name="La Ragione R."/>
            <person name="Hildebrand F."/>
            <person name="Pallen M.J."/>
        </authorList>
    </citation>
    <scope>NUCLEOTIDE SEQUENCE</scope>
    <source>
        <strain evidence="11">CHK181-108</strain>
    </source>
</reference>
<evidence type="ECO:0000256" key="7">
    <source>
        <dbReference type="ARBA" id="ARBA00023136"/>
    </source>
</evidence>
<keyword evidence="5 9" id="KW-0460">Magnesium</keyword>
<evidence type="ECO:0000313" key="11">
    <source>
        <dbReference type="EMBL" id="HIT84569.1"/>
    </source>
</evidence>
<name>A0A9D1KP69_9FIRM</name>
<dbReference type="InterPro" id="IPR006667">
    <property type="entry name" value="SLC41_membr_dom"/>
</dbReference>
<comment type="caution">
    <text evidence="11">The sequence shown here is derived from an EMBL/GenBank/DDBJ whole genome shotgun (WGS) entry which is preliminary data.</text>
</comment>
<organism evidence="11 12">
    <name type="scientific">Candidatus Ornithomonoglobus intestinigallinarum</name>
    <dbReference type="NCBI Taxonomy" id="2840894"/>
    <lineage>
        <taxon>Bacteria</taxon>
        <taxon>Bacillati</taxon>
        <taxon>Bacillota</taxon>
        <taxon>Clostridia</taxon>
        <taxon>Candidatus Ornithomonoglobus</taxon>
    </lineage>
</organism>
<feature type="transmembrane region" description="Helical" evidence="9">
    <location>
        <begin position="344"/>
        <end position="365"/>
    </location>
</feature>
<dbReference type="InterPro" id="IPR046342">
    <property type="entry name" value="CBS_dom_sf"/>
</dbReference>
<comment type="function">
    <text evidence="9">Acts as a magnesium transporter.</text>
</comment>
<dbReference type="PANTHER" id="PTHR43773:SF1">
    <property type="entry name" value="MAGNESIUM TRANSPORTER MGTE"/>
    <property type="match status" value="1"/>
</dbReference>
<dbReference type="Gene3D" id="1.10.357.20">
    <property type="entry name" value="SLC41 divalent cation transporters, integral membrane domain"/>
    <property type="match status" value="1"/>
</dbReference>
<evidence type="ECO:0000256" key="2">
    <source>
        <dbReference type="ARBA" id="ARBA00009749"/>
    </source>
</evidence>
<dbReference type="InterPro" id="IPR006669">
    <property type="entry name" value="MgtE_transporter"/>
</dbReference>
<gene>
    <name evidence="11" type="primary">mgtE</name>
    <name evidence="11" type="ORF">IAA60_01555</name>
</gene>
<dbReference type="GO" id="GO:0005886">
    <property type="term" value="C:plasma membrane"/>
    <property type="evidence" value="ECO:0007669"/>
    <property type="project" value="UniProtKB-SubCell"/>
</dbReference>
<dbReference type="SUPFAM" id="SSF161093">
    <property type="entry name" value="MgtE membrane domain-like"/>
    <property type="match status" value="1"/>
</dbReference>
<dbReference type="InterPro" id="IPR038076">
    <property type="entry name" value="MgtE_N_sf"/>
</dbReference>
<protein>
    <recommendedName>
        <fullName evidence="9">Magnesium transporter MgtE</fullName>
    </recommendedName>
</protein>
<dbReference type="PANTHER" id="PTHR43773">
    <property type="entry name" value="MAGNESIUM TRANSPORTER MGTE"/>
    <property type="match status" value="1"/>
</dbReference>
<dbReference type="Gene3D" id="3.10.580.10">
    <property type="entry name" value="CBS-domain"/>
    <property type="match status" value="1"/>
</dbReference>
<comment type="similarity">
    <text evidence="2 9">Belongs to the SLC41A transporter family.</text>
</comment>
<accession>A0A9D1KP69</accession>